<dbReference type="PANTHER" id="PTHR30349:SF41">
    <property type="entry name" value="INTEGRASE_RECOMBINASE PROTEIN MJ0367-RELATED"/>
    <property type="match status" value="1"/>
</dbReference>
<keyword evidence="7" id="KW-1185">Reference proteome</keyword>
<keyword evidence="4" id="KW-0233">DNA recombination</keyword>
<dbReference type="Pfam" id="PF00589">
    <property type="entry name" value="Phage_integrase"/>
    <property type="match status" value="1"/>
</dbReference>
<keyword evidence="2" id="KW-0229">DNA integration</keyword>
<organism evidence="6 7">
    <name type="scientific">Paracoccus broussonetiae</name>
    <dbReference type="NCBI Taxonomy" id="3075834"/>
    <lineage>
        <taxon>Bacteria</taxon>
        <taxon>Pseudomonadati</taxon>
        <taxon>Pseudomonadota</taxon>
        <taxon>Alphaproteobacteria</taxon>
        <taxon>Rhodobacterales</taxon>
        <taxon>Paracoccaceae</taxon>
        <taxon>Paracoccus</taxon>
    </lineage>
</organism>
<reference evidence="7" key="1">
    <citation type="submission" date="2023-07" db="EMBL/GenBank/DDBJ databases">
        <title>Characterization of two Paracoccaceae strains isolated from Phycosphere and proposal of Xinfangfangia lacusdiani sp. nov.</title>
        <authorList>
            <person name="Deng Y."/>
            <person name="Zhang Y.Q."/>
        </authorList>
    </citation>
    <scope>NUCLEOTIDE SEQUENCE [LARGE SCALE GENOMIC DNA]</scope>
    <source>
        <strain evidence="7">CPCC 101403</strain>
    </source>
</reference>
<gene>
    <name evidence="6" type="ORF">RM190_14495</name>
</gene>
<dbReference type="InterPro" id="IPR011010">
    <property type="entry name" value="DNA_brk_join_enz"/>
</dbReference>
<name>A0ABU3EFS9_9RHOB</name>
<comment type="caution">
    <text evidence="6">The sequence shown here is derived from an EMBL/GenBank/DDBJ whole genome shotgun (WGS) entry which is preliminary data.</text>
</comment>
<evidence type="ECO:0000256" key="2">
    <source>
        <dbReference type="ARBA" id="ARBA00022908"/>
    </source>
</evidence>
<sequence>MPQYLQKRRQGWYCVVEVPRSLRVKLGKPRFIQSLQTDSLKVAEVRKHAFVAQWKAEIEAARGSSTNLDRVVLVRQKMTAKVKPDPTELALILSPQSKEDLKELEQNRHELLAVLHGKKFPLKHHLSDYEKTLNHLEAKSKDMRMSDIKRFLKKFKCAEDATNREVKDWVEQTLIAEDGLSVATCRRIVSNLRQYWKYLVDKKDLKLSEPFKDVVPARTMTRKQEVAQRRRHFEPDDYQKLLEASQEKEDAQLSNLIQLGAFTGCRIEELCSLKLESAKDDRILIEDAKTETGWRTVPLHDDLIDLVASMKKESKDGYLISGLSYNKYGDRSNAIGKRFGKLKLKLGYGSNLVFHSFRKGVTTQWERLGIAENVSANLLGHDIPTMTYGLYSGNKLDFALLKETINKLKWQKTALHIRNSSHDQTDNLESLRFLNGLIRVQ</sequence>
<feature type="domain" description="Tyr recombinase" evidence="5">
    <location>
        <begin position="228"/>
        <end position="406"/>
    </location>
</feature>
<evidence type="ECO:0000256" key="4">
    <source>
        <dbReference type="ARBA" id="ARBA00023172"/>
    </source>
</evidence>
<dbReference type="Gene3D" id="1.10.443.10">
    <property type="entry name" value="Intergrase catalytic core"/>
    <property type="match status" value="1"/>
</dbReference>
<accession>A0ABU3EFS9</accession>
<dbReference type="InterPro" id="IPR010998">
    <property type="entry name" value="Integrase_recombinase_N"/>
</dbReference>
<dbReference type="PROSITE" id="PS51898">
    <property type="entry name" value="TYR_RECOMBINASE"/>
    <property type="match status" value="1"/>
</dbReference>
<evidence type="ECO:0000259" key="5">
    <source>
        <dbReference type="PROSITE" id="PS51898"/>
    </source>
</evidence>
<dbReference type="InterPro" id="IPR050090">
    <property type="entry name" value="Tyrosine_recombinase_XerCD"/>
</dbReference>
<dbReference type="InterPro" id="IPR013762">
    <property type="entry name" value="Integrase-like_cat_sf"/>
</dbReference>
<proteinExistence type="inferred from homology"/>
<dbReference type="Pfam" id="PF20172">
    <property type="entry name" value="DUF6538"/>
    <property type="match status" value="1"/>
</dbReference>
<dbReference type="EMBL" id="JAVRQI010000011">
    <property type="protein sequence ID" value="MDT1063083.1"/>
    <property type="molecule type" value="Genomic_DNA"/>
</dbReference>
<evidence type="ECO:0000313" key="7">
    <source>
        <dbReference type="Proteomes" id="UP001251085"/>
    </source>
</evidence>
<comment type="similarity">
    <text evidence="1">Belongs to the 'phage' integrase family.</text>
</comment>
<protein>
    <submittedName>
        <fullName evidence="6">Tyrosine-type recombinase/integrase</fullName>
    </submittedName>
</protein>
<keyword evidence="3" id="KW-0238">DNA-binding</keyword>
<dbReference type="Gene3D" id="1.10.150.130">
    <property type="match status" value="1"/>
</dbReference>
<dbReference type="InterPro" id="IPR046668">
    <property type="entry name" value="DUF6538"/>
</dbReference>
<dbReference type="Proteomes" id="UP001251085">
    <property type="component" value="Unassembled WGS sequence"/>
</dbReference>
<evidence type="ECO:0000256" key="1">
    <source>
        <dbReference type="ARBA" id="ARBA00008857"/>
    </source>
</evidence>
<evidence type="ECO:0000313" key="6">
    <source>
        <dbReference type="EMBL" id="MDT1063083.1"/>
    </source>
</evidence>
<dbReference type="InterPro" id="IPR002104">
    <property type="entry name" value="Integrase_catalytic"/>
</dbReference>
<dbReference type="PANTHER" id="PTHR30349">
    <property type="entry name" value="PHAGE INTEGRASE-RELATED"/>
    <property type="match status" value="1"/>
</dbReference>
<dbReference type="RefSeq" id="WP_311760174.1">
    <property type="nucleotide sequence ID" value="NZ_JAVRQI010000011.1"/>
</dbReference>
<dbReference type="SUPFAM" id="SSF56349">
    <property type="entry name" value="DNA breaking-rejoining enzymes"/>
    <property type="match status" value="1"/>
</dbReference>
<evidence type="ECO:0000256" key="3">
    <source>
        <dbReference type="ARBA" id="ARBA00023125"/>
    </source>
</evidence>